<keyword evidence="6" id="KW-0333">Golgi apparatus</keyword>
<keyword evidence="3" id="KW-0812">Transmembrane</keyword>
<evidence type="ECO:0000259" key="11">
    <source>
        <dbReference type="Pfam" id="PF14416"/>
    </source>
</evidence>
<dbReference type="AlphaFoldDB" id="A0A8N4IEU2"/>
<dbReference type="GO" id="GO:0000139">
    <property type="term" value="C:Golgi membrane"/>
    <property type="evidence" value="ECO:0007669"/>
    <property type="project" value="UniProtKB-SubCell"/>
</dbReference>
<dbReference type="KEGG" id="egu:105048378"/>
<reference evidence="13" key="1">
    <citation type="submission" date="2025-08" db="UniProtKB">
        <authorList>
            <consortium name="RefSeq"/>
        </authorList>
    </citation>
    <scope>IDENTIFICATION</scope>
</reference>
<keyword evidence="9" id="KW-0732">Signal</keyword>
<dbReference type="InterPro" id="IPR029962">
    <property type="entry name" value="TBL"/>
</dbReference>
<feature type="domain" description="Trichome birefringence-like C-terminal" evidence="10">
    <location>
        <begin position="90"/>
        <end position="354"/>
    </location>
</feature>
<name>A0A8N4IEU2_ELAGV</name>
<protein>
    <submittedName>
        <fullName evidence="13">Protein trichome birefringence-like 38</fullName>
    </submittedName>
</protein>
<evidence type="ECO:0000259" key="10">
    <source>
        <dbReference type="Pfam" id="PF13839"/>
    </source>
</evidence>
<evidence type="ECO:0000256" key="9">
    <source>
        <dbReference type="SAM" id="SignalP"/>
    </source>
</evidence>
<evidence type="ECO:0000256" key="5">
    <source>
        <dbReference type="ARBA" id="ARBA00022989"/>
    </source>
</evidence>
<evidence type="ECO:0000256" key="2">
    <source>
        <dbReference type="ARBA" id="ARBA00007727"/>
    </source>
</evidence>
<feature type="compositionally biased region" description="Polar residues" evidence="8">
    <location>
        <begin position="271"/>
        <end position="284"/>
    </location>
</feature>
<keyword evidence="12" id="KW-1185">Reference proteome</keyword>
<comment type="similarity">
    <text evidence="2">Belongs to the PC-esterase family. TBL subfamily.</text>
</comment>
<comment type="subcellular location">
    <subcellularLocation>
        <location evidence="1">Golgi apparatus membrane</location>
        <topology evidence="1">Single-pass type II membrane protein</topology>
    </subcellularLocation>
</comment>
<dbReference type="RefSeq" id="XP_029121650.1">
    <property type="nucleotide sequence ID" value="XM_029265817.1"/>
</dbReference>
<keyword evidence="4" id="KW-0735">Signal-anchor</keyword>
<accession>A0A8N4IEU2</accession>
<keyword evidence="7" id="KW-0472">Membrane</keyword>
<evidence type="ECO:0000313" key="13">
    <source>
        <dbReference type="RefSeq" id="XP_029121650.1"/>
    </source>
</evidence>
<dbReference type="GO" id="GO:1990538">
    <property type="term" value="F:xylan O-acetyltransferase activity"/>
    <property type="evidence" value="ECO:0007669"/>
    <property type="project" value="UniProtKB-ARBA"/>
</dbReference>
<evidence type="ECO:0000313" key="12">
    <source>
        <dbReference type="Proteomes" id="UP000504607"/>
    </source>
</evidence>
<sequence>MASRTHLGFAPLLLRYVSLVLMASLWPVTAGRLSPAACDLFNGSWVYDESYPPYDSESCPFNRREFNCLRYGRPDKLYLKYRWSPNGCDLPRFDGRDLLERWRGKKIMFVGDSLSLNQYNSLLCLLYMAVPNQKTNSSDNGTLKTVIFEDYNVSVMFYPSHYLVDIVREKIGRVLKLDSIQGGRVWLGADVLIFNTWHWWPTRGPSQPWDFIQDGDKILKDMDRTEAFSKALATWASWVDSSINPATTEVFYQGISPSHYRGQDWGGSPKDSCSTQTQPLNASTYPAGPPPQEAIVLYTLRTMSKPVHYLDITFLSQLRKDAHPSKYNGVHYQNDCSHWCVAGLPDTWNQLMYAAVVSRK</sequence>
<evidence type="ECO:0000256" key="1">
    <source>
        <dbReference type="ARBA" id="ARBA00004323"/>
    </source>
</evidence>
<dbReference type="InterPro" id="IPR025846">
    <property type="entry name" value="TBL_N"/>
</dbReference>
<evidence type="ECO:0000256" key="4">
    <source>
        <dbReference type="ARBA" id="ARBA00022968"/>
    </source>
</evidence>
<keyword evidence="5" id="KW-1133">Transmembrane helix</keyword>
<dbReference type="PANTHER" id="PTHR32285:SF177">
    <property type="entry name" value="OS01G0217000 PROTEIN"/>
    <property type="match status" value="1"/>
</dbReference>
<feature type="chain" id="PRO_5035458628" evidence="9">
    <location>
        <begin position="31"/>
        <end position="360"/>
    </location>
</feature>
<dbReference type="OrthoDB" id="630188at2759"/>
<dbReference type="Pfam" id="PF14416">
    <property type="entry name" value="PMR5N"/>
    <property type="match status" value="1"/>
</dbReference>
<dbReference type="PANTHER" id="PTHR32285">
    <property type="entry name" value="PROTEIN TRICHOME BIREFRINGENCE-LIKE 9-RELATED"/>
    <property type="match status" value="1"/>
</dbReference>
<proteinExistence type="inferred from homology"/>
<evidence type="ECO:0000256" key="7">
    <source>
        <dbReference type="ARBA" id="ARBA00023136"/>
    </source>
</evidence>
<evidence type="ECO:0000256" key="8">
    <source>
        <dbReference type="SAM" id="MobiDB-lite"/>
    </source>
</evidence>
<gene>
    <name evidence="13" type="primary">LOC105048378</name>
</gene>
<feature type="domain" description="Trichome birefringence-like N-terminal" evidence="11">
    <location>
        <begin position="37"/>
        <end position="89"/>
    </location>
</feature>
<feature type="region of interest" description="Disordered" evidence="8">
    <location>
        <begin position="263"/>
        <end position="286"/>
    </location>
</feature>
<feature type="signal peptide" evidence="9">
    <location>
        <begin position="1"/>
        <end position="30"/>
    </location>
</feature>
<evidence type="ECO:0000256" key="6">
    <source>
        <dbReference type="ARBA" id="ARBA00023034"/>
    </source>
</evidence>
<dbReference type="InterPro" id="IPR026057">
    <property type="entry name" value="TBL_C"/>
</dbReference>
<dbReference type="Proteomes" id="UP000504607">
    <property type="component" value="Chromosome 7"/>
</dbReference>
<dbReference type="Pfam" id="PF13839">
    <property type="entry name" value="PC-Esterase"/>
    <property type="match status" value="1"/>
</dbReference>
<organism evidence="12 13">
    <name type="scientific">Elaeis guineensis var. tenera</name>
    <name type="common">Oil palm</name>
    <dbReference type="NCBI Taxonomy" id="51953"/>
    <lineage>
        <taxon>Eukaryota</taxon>
        <taxon>Viridiplantae</taxon>
        <taxon>Streptophyta</taxon>
        <taxon>Embryophyta</taxon>
        <taxon>Tracheophyta</taxon>
        <taxon>Spermatophyta</taxon>
        <taxon>Magnoliopsida</taxon>
        <taxon>Liliopsida</taxon>
        <taxon>Arecaceae</taxon>
        <taxon>Arecoideae</taxon>
        <taxon>Cocoseae</taxon>
        <taxon>Elaeidinae</taxon>
        <taxon>Elaeis</taxon>
    </lineage>
</organism>
<evidence type="ECO:0000256" key="3">
    <source>
        <dbReference type="ARBA" id="ARBA00022692"/>
    </source>
</evidence>